<feature type="compositionally biased region" description="Basic and acidic residues" evidence="1">
    <location>
        <begin position="1068"/>
        <end position="1087"/>
    </location>
</feature>
<feature type="compositionally biased region" description="Low complexity" evidence="1">
    <location>
        <begin position="254"/>
        <end position="267"/>
    </location>
</feature>
<feature type="compositionally biased region" description="Low complexity" evidence="1">
    <location>
        <begin position="629"/>
        <end position="638"/>
    </location>
</feature>
<feature type="compositionally biased region" description="Polar residues" evidence="1">
    <location>
        <begin position="785"/>
        <end position="798"/>
    </location>
</feature>
<dbReference type="GO" id="GO:0060041">
    <property type="term" value="P:retina development in camera-type eye"/>
    <property type="evidence" value="ECO:0007669"/>
    <property type="project" value="TreeGrafter"/>
</dbReference>
<keyword evidence="3" id="KW-1185">Reference proteome</keyword>
<feature type="compositionally biased region" description="Low complexity" evidence="1">
    <location>
        <begin position="293"/>
        <end position="308"/>
    </location>
</feature>
<feature type="region of interest" description="Disordered" evidence="1">
    <location>
        <begin position="1294"/>
        <end position="1328"/>
    </location>
</feature>
<feature type="region of interest" description="Disordered" evidence="1">
    <location>
        <begin position="1061"/>
        <end position="1217"/>
    </location>
</feature>
<feature type="compositionally biased region" description="Acidic residues" evidence="1">
    <location>
        <begin position="1124"/>
        <end position="1136"/>
    </location>
</feature>
<feature type="compositionally biased region" description="Polar residues" evidence="1">
    <location>
        <begin position="156"/>
        <end position="166"/>
    </location>
</feature>
<dbReference type="GO" id="GO:0035082">
    <property type="term" value="P:axoneme assembly"/>
    <property type="evidence" value="ECO:0007669"/>
    <property type="project" value="TreeGrafter"/>
</dbReference>
<feature type="compositionally biased region" description="Low complexity" evidence="1">
    <location>
        <begin position="471"/>
        <end position="492"/>
    </location>
</feature>
<feature type="compositionally biased region" description="Acidic residues" evidence="1">
    <location>
        <begin position="943"/>
        <end position="952"/>
    </location>
</feature>
<evidence type="ECO:0008006" key="4">
    <source>
        <dbReference type="Google" id="ProtNLM"/>
    </source>
</evidence>
<dbReference type="GO" id="GO:0042461">
    <property type="term" value="P:photoreceptor cell development"/>
    <property type="evidence" value="ECO:0007669"/>
    <property type="project" value="TreeGrafter"/>
</dbReference>
<dbReference type="Proteomes" id="UP001356427">
    <property type="component" value="Unassembled WGS sequence"/>
</dbReference>
<feature type="compositionally biased region" description="Acidic residues" evidence="1">
    <location>
        <begin position="880"/>
        <end position="900"/>
    </location>
</feature>
<feature type="compositionally biased region" description="Polar residues" evidence="1">
    <location>
        <begin position="1175"/>
        <end position="1194"/>
    </location>
</feature>
<sequence>MSAKSNASAKSSRSHKSTGSHNVRAASANSETPEVPIIETTGEGEEAEEGEETDERAESSMSAKSSHSAKSRRSCQSTCSKAEQAPSPNSPEVPATEPEPAEDDEREASAMSAKTRASIKSSRTHKSACKATSPKPAACETPVNDQAEKTEGEKTVSASVRSTCSRSVRAERPVAKEFPATTTTGGDENGSAAAAGDTEERPASAMSDNNDASVKSSRSHKSTYSKAERAPSSNSPVVPASEPAVDAEGEERAASVMSAKTTASAKSSRSHKSTCSRSVRAETPGTKDIPAITTTGGDETVDDTAAAGDTEERPASAISAKTIASVKSRRSHKSTCSRRAETPSSRPADVPVIETTGGDEVGEEKERAASLMSAKSNASAKSRRSNRPGSSRAQDVPAIETTGEEEEGDKEEEETERPASAMSAKSTASVMSTRSHKSTSSRRAGTPASEQADVVETTGGEGTERPASAMSTKSNGSAKSSSSHKSTCNGSTGAVSPAPITAEVPAIETTGVDGEGEKTEERPASAVSAKSHVSAKSSTSHKSNGTNRSMFLHLKKERGEKGYRPAPSTTGHDLETGSVKSAVSTKPKSKADSSTTRPLSRAPQASAKSTNQTPPATTETTKTKEESQSKAASRTASKAAHRDDDVRDDVTEKKAPSVHTRDSRAASSACSTRSKVKVQKASEAQDEERPETRASFLQVKGHRVRAQSNAGSVRSVKTSKTEKIVIKGNSRPKSAKAGDPLSQSLNPPEGSRPTIQLGTASVSDSLLSQSLSATDLLRGNMAASRPSSPAGSKVSITDSGKSGSSQKSKKPKQEEEEIEELDPLCLPNTSPNDVVSDWLRGIPADSGMDNPEDEMNEGIEETEEKGEEGEEKGRETEGQGGEETEEKQEPVETTEMEQENTAETGQQEQEVKKAAQQPEEEGEVKEEEEEREEEEEKEVKEEEEREEGECSECADCCPDPAPPTNDITSPCHPHLFLSSESELPRSCHSSVAVMKVLLSPSLGRCSSLPEIGSVYGRRLSSSAKGLLDCLAQLQLIDPPTSPAADPSPDRGQSYQEVMDILQSLWLSEPEKGKEDEGEEKERLKDSGVDLTSVSAGSGGSGKTRPDETAGDITLIAEGERGEGEGEGEAGEGEAGEGEAAGGGEEAASPAATPDITSRVRGSPGDDEGRGELLQTPESLQIPGSPSSSDSTAYKSPTDTERDTPEDTPSSGTPPSVQRALLTKRVSQDPDPVWVLNLLKKLEKQFMTHYVDAMAEFKVRWDLDDNAMLDAMITELRDEVKKRIQTSIDHELRKIRGRASRGPRPPNLSRESAETDQRRRRLKVSGANP</sequence>
<organism evidence="2 3">
    <name type="scientific">Coregonus suidteri</name>
    <dbReference type="NCBI Taxonomy" id="861788"/>
    <lineage>
        <taxon>Eukaryota</taxon>
        <taxon>Metazoa</taxon>
        <taxon>Chordata</taxon>
        <taxon>Craniata</taxon>
        <taxon>Vertebrata</taxon>
        <taxon>Euteleostomi</taxon>
        <taxon>Actinopterygii</taxon>
        <taxon>Neopterygii</taxon>
        <taxon>Teleostei</taxon>
        <taxon>Protacanthopterygii</taxon>
        <taxon>Salmoniformes</taxon>
        <taxon>Salmonidae</taxon>
        <taxon>Coregoninae</taxon>
        <taxon>Coregonus</taxon>
    </lineage>
</organism>
<feature type="compositionally biased region" description="Polar residues" evidence="1">
    <location>
        <begin position="206"/>
        <end position="216"/>
    </location>
</feature>
<protein>
    <recommendedName>
        <fullName evidence="4">Retinitis pigmentosa 1-like 1 protein</fullName>
    </recommendedName>
</protein>
<feature type="compositionally biased region" description="Low complexity" evidence="1">
    <location>
        <begin position="230"/>
        <end position="246"/>
    </location>
</feature>
<feature type="region of interest" description="Disordered" evidence="1">
    <location>
        <begin position="1"/>
        <end position="765"/>
    </location>
</feature>
<feature type="compositionally biased region" description="Low complexity" evidence="1">
    <location>
        <begin position="524"/>
        <end position="543"/>
    </location>
</feature>
<feature type="region of interest" description="Disordered" evidence="1">
    <location>
        <begin position="777"/>
        <end position="962"/>
    </location>
</feature>
<comment type="caution">
    <text evidence="2">The sequence shown here is derived from an EMBL/GenBank/DDBJ whole genome shotgun (WGS) entry which is preliminary data.</text>
</comment>
<dbReference type="PANTHER" id="PTHR23005">
    <property type="entry name" value="RETINITIS PIGMENTOSA 1 PROTEIN"/>
    <property type="match status" value="1"/>
</dbReference>
<feature type="compositionally biased region" description="Basic residues" evidence="1">
    <location>
        <begin position="327"/>
        <end position="336"/>
    </location>
</feature>
<evidence type="ECO:0000313" key="2">
    <source>
        <dbReference type="EMBL" id="KAK6304816.1"/>
    </source>
</evidence>
<evidence type="ECO:0000313" key="3">
    <source>
        <dbReference type="Proteomes" id="UP001356427"/>
    </source>
</evidence>
<feature type="compositionally biased region" description="Acidic residues" evidence="1">
    <location>
        <begin position="918"/>
        <end position="936"/>
    </location>
</feature>
<gene>
    <name evidence="2" type="ORF">J4Q44_G00254020</name>
</gene>
<dbReference type="PANTHER" id="PTHR23005:SF3">
    <property type="entry name" value="RETINITIS PIGMENTOSA 1-LIKE 1 PROTEIN"/>
    <property type="match status" value="1"/>
</dbReference>
<name>A0AAN8LNP5_9TELE</name>
<feature type="compositionally biased region" description="Acidic residues" evidence="1">
    <location>
        <begin position="850"/>
        <end position="870"/>
    </location>
</feature>
<feature type="compositionally biased region" description="Polar residues" evidence="1">
    <location>
        <begin position="706"/>
        <end position="718"/>
    </location>
</feature>
<evidence type="ECO:0000256" key="1">
    <source>
        <dbReference type="SAM" id="MobiDB-lite"/>
    </source>
</evidence>
<feature type="compositionally biased region" description="Basic and acidic residues" evidence="1">
    <location>
        <begin position="640"/>
        <end position="664"/>
    </location>
</feature>
<reference evidence="2 3" key="1">
    <citation type="submission" date="2021-04" db="EMBL/GenBank/DDBJ databases">
        <authorList>
            <person name="De Guttry C."/>
            <person name="Zahm M."/>
            <person name="Klopp C."/>
            <person name="Cabau C."/>
            <person name="Louis A."/>
            <person name="Berthelot C."/>
            <person name="Parey E."/>
            <person name="Roest Crollius H."/>
            <person name="Montfort J."/>
            <person name="Robinson-Rechavi M."/>
            <person name="Bucao C."/>
            <person name="Bouchez O."/>
            <person name="Gislard M."/>
            <person name="Lluch J."/>
            <person name="Milhes M."/>
            <person name="Lampietro C."/>
            <person name="Lopez Roques C."/>
            <person name="Donnadieu C."/>
            <person name="Braasch I."/>
            <person name="Desvignes T."/>
            <person name="Postlethwait J."/>
            <person name="Bobe J."/>
            <person name="Wedekind C."/>
            <person name="Guiguen Y."/>
        </authorList>
    </citation>
    <scope>NUCLEOTIDE SEQUENCE [LARGE SCALE GENOMIC DNA]</scope>
    <source>
        <strain evidence="2">Cs_M1</strain>
        <tissue evidence="2">Blood</tissue>
    </source>
</reference>
<dbReference type="GO" id="GO:0005930">
    <property type="term" value="C:axoneme"/>
    <property type="evidence" value="ECO:0007669"/>
    <property type="project" value="TreeGrafter"/>
</dbReference>
<accession>A0AAN8LNP5</accession>
<feature type="compositionally biased region" description="Polar residues" evidence="1">
    <location>
        <begin position="578"/>
        <end position="598"/>
    </location>
</feature>
<feature type="compositionally biased region" description="Acidic residues" evidence="1">
    <location>
        <begin position="402"/>
        <end position="415"/>
    </location>
</feature>
<proteinExistence type="predicted"/>
<feature type="compositionally biased region" description="Low complexity" evidence="1">
    <location>
        <begin position="1"/>
        <end position="11"/>
    </location>
</feature>
<dbReference type="EMBL" id="JAGTTL010000023">
    <property type="protein sequence ID" value="KAK6304816.1"/>
    <property type="molecule type" value="Genomic_DNA"/>
</dbReference>
<feature type="compositionally biased region" description="Acidic residues" evidence="1">
    <location>
        <begin position="42"/>
        <end position="55"/>
    </location>
</feature>
<feature type="region of interest" description="Disordered" evidence="1">
    <location>
        <begin position="1037"/>
        <end position="1056"/>
    </location>
</feature>